<reference evidence="3 4" key="1">
    <citation type="submission" date="2020-03" db="EMBL/GenBank/DDBJ databases">
        <title>Genomic Encyclopedia of Type Strains, Phase IV (KMG-IV): sequencing the most valuable type-strain genomes for metagenomic binning, comparative biology and taxonomic classification.</title>
        <authorList>
            <person name="Goeker M."/>
        </authorList>
    </citation>
    <scope>NUCLEOTIDE SEQUENCE [LARGE SCALE GENOMIC DNA]</scope>
    <source>
        <strain evidence="3 4">DSM 102865</strain>
    </source>
</reference>
<dbReference type="Pfam" id="PF00266">
    <property type="entry name" value="Aminotran_5"/>
    <property type="match status" value="1"/>
</dbReference>
<evidence type="ECO:0000256" key="1">
    <source>
        <dbReference type="ARBA" id="ARBA00022898"/>
    </source>
</evidence>
<dbReference type="Gene3D" id="3.40.640.10">
    <property type="entry name" value="Type I PLP-dependent aspartate aminotransferase-like (Major domain)"/>
    <property type="match status" value="1"/>
</dbReference>
<dbReference type="PANTHER" id="PTHR43092">
    <property type="entry name" value="L-CYSTEINE DESULFHYDRASE"/>
    <property type="match status" value="1"/>
</dbReference>
<keyword evidence="4" id="KW-1185">Reference proteome</keyword>
<keyword evidence="1" id="KW-0663">Pyridoxal phosphate</keyword>
<evidence type="ECO:0000313" key="4">
    <source>
        <dbReference type="Proteomes" id="UP001179181"/>
    </source>
</evidence>
<proteinExistence type="predicted"/>
<feature type="domain" description="Aminotransferase class V" evidence="2">
    <location>
        <begin position="72"/>
        <end position="389"/>
    </location>
</feature>
<dbReference type="EMBL" id="JAASQJ010000006">
    <property type="protein sequence ID" value="NIJ55693.1"/>
    <property type="molecule type" value="Genomic_DNA"/>
</dbReference>
<organism evidence="3 4">
    <name type="scientific">Dyadobacter arcticus</name>
    <dbReference type="NCBI Taxonomy" id="1078754"/>
    <lineage>
        <taxon>Bacteria</taxon>
        <taxon>Pseudomonadati</taxon>
        <taxon>Bacteroidota</taxon>
        <taxon>Cytophagia</taxon>
        <taxon>Cytophagales</taxon>
        <taxon>Spirosomataceae</taxon>
        <taxon>Dyadobacter</taxon>
    </lineage>
</organism>
<dbReference type="Proteomes" id="UP001179181">
    <property type="component" value="Unassembled WGS sequence"/>
</dbReference>
<sequence length="428" mass="48336">MNNRRSFFRKSAALGMGAFGINSLYNQLHAEEFLEAEKLWKVNSEDNEDYWSVIQDAYTASKSEIIILNNGGVSPSPIVVQEALEKYNRAAAQGPSYYMWRIIDKGREPLRQRLAKLGGCDVEEIAINRNATEALNTIIFGLPLQKGDEVIGTIQDYPNMIQAYKQRQLREGIVYKQLSFDFPIENDEQIVKAYADAITPRTKIIHITHIINWVGQIMPVKKISQMAHSKGIEVVVDGAHTFGLLDYNIPDLECDYFGTSLHKFLSAPVGSGMMWIKKDKIEKIWPLLCNGEPKSANIRKFETLGTRSFCIEQAIGEAINFQEGIGSKRKQERVHYLKKYWAEKAAQIPGVKIHTSLKPEYSCAIAGVSIEGMKPEELDGKLMKDHQIHTVGINWENIHCVRVTPHVYTKLSDLDKLVGAIEKIAKKA</sequence>
<dbReference type="RefSeq" id="WP_167275949.1">
    <property type="nucleotide sequence ID" value="NZ_JAASQJ010000006.1"/>
</dbReference>
<dbReference type="PANTHER" id="PTHR43092:SF6">
    <property type="entry name" value="BLR1280 PROTEIN"/>
    <property type="match status" value="1"/>
</dbReference>
<evidence type="ECO:0000259" key="2">
    <source>
        <dbReference type="Pfam" id="PF00266"/>
    </source>
</evidence>
<name>A0ABX0UTF5_9BACT</name>
<dbReference type="InterPro" id="IPR015424">
    <property type="entry name" value="PyrdxlP-dep_Trfase"/>
</dbReference>
<dbReference type="Gene3D" id="3.90.1150.10">
    <property type="entry name" value="Aspartate Aminotransferase, domain 1"/>
    <property type="match status" value="1"/>
</dbReference>
<comment type="caution">
    <text evidence="3">The sequence shown here is derived from an EMBL/GenBank/DDBJ whole genome shotgun (WGS) entry which is preliminary data.</text>
</comment>
<protein>
    <submittedName>
        <fullName evidence="3">Selenocysteine lyase/cysteine desulfurase</fullName>
    </submittedName>
</protein>
<dbReference type="InterPro" id="IPR015422">
    <property type="entry name" value="PyrdxlP-dep_Trfase_small"/>
</dbReference>
<accession>A0ABX0UTF5</accession>
<dbReference type="SUPFAM" id="SSF53383">
    <property type="entry name" value="PLP-dependent transferases"/>
    <property type="match status" value="1"/>
</dbReference>
<dbReference type="GO" id="GO:0016829">
    <property type="term" value="F:lyase activity"/>
    <property type="evidence" value="ECO:0007669"/>
    <property type="project" value="UniProtKB-KW"/>
</dbReference>
<gene>
    <name evidence="3" type="ORF">FHS68_004886</name>
</gene>
<dbReference type="InterPro" id="IPR015421">
    <property type="entry name" value="PyrdxlP-dep_Trfase_major"/>
</dbReference>
<evidence type="ECO:0000313" key="3">
    <source>
        <dbReference type="EMBL" id="NIJ55693.1"/>
    </source>
</evidence>
<keyword evidence="3" id="KW-0456">Lyase</keyword>
<dbReference type="InterPro" id="IPR000192">
    <property type="entry name" value="Aminotrans_V_dom"/>
</dbReference>